<dbReference type="Proteomes" id="UP001066276">
    <property type="component" value="Chromosome 9"/>
</dbReference>
<organism evidence="1 2">
    <name type="scientific">Pleurodeles waltl</name>
    <name type="common">Iberian ribbed newt</name>
    <dbReference type="NCBI Taxonomy" id="8319"/>
    <lineage>
        <taxon>Eukaryota</taxon>
        <taxon>Metazoa</taxon>
        <taxon>Chordata</taxon>
        <taxon>Craniata</taxon>
        <taxon>Vertebrata</taxon>
        <taxon>Euteleostomi</taxon>
        <taxon>Amphibia</taxon>
        <taxon>Batrachia</taxon>
        <taxon>Caudata</taxon>
        <taxon>Salamandroidea</taxon>
        <taxon>Salamandridae</taxon>
        <taxon>Pleurodelinae</taxon>
        <taxon>Pleurodeles</taxon>
    </lineage>
</organism>
<keyword evidence="2" id="KW-1185">Reference proteome</keyword>
<dbReference type="AlphaFoldDB" id="A0AAV7MPQ2"/>
<dbReference type="EMBL" id="JANPWB010000013">
    <property type="protein sequence ID" value="KAJ1105735.1"/>
    <property type="molecule type" value="Genomic_DNA"/>
</dbReference>
<accession>A0AAV7MPQ2</accession>
<proteinExistence type="predicted"/>
<name>A0AAV7MPQ2_PLEWA</name>
<evidence type="ECO:0000313" key="2">
    <source>
        <dbReference type="Proteomes" id="UP001066276"/>
    </source>
</evidence>
<protein>
    <submittedName>
        <fullName evidence="1">Uncharacterized protein</fullName>
    </submittedName>
</protein>
<gene>
    <name evidence="1" type="ORF">NDU88_003140</name>
</gene>
<sequence>MSDASFGAVRKQLGSAEQVLCSAPCACAEVRGADRELKKWGKAEDAEEAEGASAFSRAAAHEGPVLGRRLLRQLLESCSPLTGFLVMTIVLFAFRDQIELESELCEVMDGQACREWVEFTAKRQGRVEKCRAVELRQEQ</sequence>
<reference evidence="1" key="1">
    <citation type="journal article" date="2022" name="bioRxiv">
        <title>Sequencing and chromosome-scale assembly of the giantPleurodeles waltlgenome.</title>
        <authorList>
            <person name="Brown T."/>
            <person name="Elewa A."/>
            <person name="Iarovenko S."/>
            <person name="Subramanian E."/>
            <person name="Araus A.J."/>
            <person name="Petzold A."/>
            <person name="Susuki M."/>
            <person name="Suzuki K.-i.T."/>
            <person name="Hayashi T."/>
            <person name="Toyoda A."/>
            <person name="Oliveira C."/>
            <person name="Osipova E."/>
            <person name="Leigh N.D."/>
            <person name="Simon A."/>
            <person name="Yun M.H."/>
        </authorList>
    </citation>
    <scope>NUCLEOTIDE SEQUENCE</scope>
    <source>
        <strain evidence="1">20211129_DDA</strain>
        <tissue evidence="1">Liver</tissue>
    </source>
</reference>
<comment type="caution">
    <text evidence="1">The sequence shown here is derived from an EMBL/GenBank/DDBJ whole genome shotgun (WGS) entry which is preliminary data.</text>
</comment>
<evidence type="ECO:0000313" key="1">
    <source>
        <dbReference type="EMBL" id="KAJ1105735.1"/>
    </source>
</evidence>